<dbReference type="GO" id="GO:0016887">
    <property type="term" value="F:ATP hydrolysis activity"/>
    <property type="evidence" value="ECO:0007669"/>
    <property type="project" value="InterPro"/>
</dbReference>
<dbReference type="AlphaFoldDB" id="A0A7V3ZWU6"/>
<dbReference type="InterPro" id="IPR001482">
    <property type="entry name" value="T2SS/T4SS_dom"/>
</dbReference>
<dbReference type="PANTHER" id="PTHR30486">
    <property type="entry name" value="TWITCHING MOTILITY PROTEIN PILT"/>
    <property type="match status" value="1"/>
</dbReference>
<accession>A0A7V3ZWU6</accession>
<dbReference type="GO" id="GO:0005524">
    <property type="term" value="F:ATP binding"/>
    <property type="evidence" value="ECO:0007669"/>
    <property type="project" value="InterPro"/>
</dbReference>
<sequence>MGIDLEKLLLDAKDKEASDVHIKVGHPPIFRIYGKLYFRENYPVVTREDTEELIRTYLTPTKQKELKERFSVDVALSFPNIGRFRVNIFSQRGTWSFAIRAIPPLIKNIKDLNLPPVLEKIALEDRGLILVTGVAGSGKSTTLAAILNHINVNKAAHIITIEDPIEYLLRDIKSIISQREVGLDVRSFADGLREALRQDPNVIMVGEIRDEETASIALLAAETGHLVLSTLHTLDARETINRIVSIFPAHQQEQIRHQLASVLKAIISQRLIPRDDIPGRIPACEVMINTARIREMILDPKRTHEIFDAIADGYIPYGMQTFDQSLYYWYKLGYISEETALAYATKREILELRMKGIASGGEGGRNWEIFERMALRKIQEKGGI</sequence>
<organism evidence="3">
    <name type="scientific">candidate division WOR-3 bacterium</name>
    <dbReference type="NCBI Taxonomy" id="2052148"/>
    <lineage>
        <taxon>Bacteria</taxon>
        <taxon>Bacteria division WOR-3</taxon>
    </lineage>
</organism>
<dbReference type="InterPro" id="IPR027417">
    <property type="entry name" value="P-loop_NTPase"/>
</dbReference>
<gene>
    <name evidence="3" type="ORF">ENU66_02045</name>
</gene>
<feature type="domain" description="Bacterial type II secretion system protein E" evidence="2">
    <location>
        <begin position="83"/>
        <end position="274"/>
    </location>
</feature>
<dbReference type="Gene3D" id="3.40.50.300">
    <property type="entry name" value="P-loop containing nucleotide triphosphate hydrolases"/>
    <property type="match status" value="1"/>
</dbReference>
<reference evidence="3" key="1">
    <citation type="journal article" date="2020" name="mSystems">
        <title>Genome- and Community-Level Interaction Insights into Carbon Utilization and Element Cycling Functions of Hydrothermarchaeota in Hydrothermal Sediment.</title>
        <authorList>
            <person name="Zhou Z."/>
            <person name="Liu Y."/>
            <person name="Xu W."/>
            <person name="Pan J."/>
            <person name="Luo Z.H."/>
            <person name="Li M."/>
        </authorList>
    </citation>
    <scope>NUCLEOTIDE SEQUENCE [LARGE SCALE GENOMIC DNA]</scope>
    <source>
        <strain evidence="3">SpSt-69</strain>
    </source>
</reference>
<dbReference type="EMBL" id="DTDJ01000018">
    <property type="protein sequence ID" value="HGL17108.1"/>
    <property type="molecule type" value="Genomic_DNA"/>
</dbReference>
<dbReference type="InterPro" id="IPR006321">
    <property type="entry name" value="PilT/PilU"/>
</dbReference>
<dbReference type="PANTHER" id="PTHR30486:SF12">
    <property type="entry name" value="TYPE IV PILUS ATPASE PILU"/>
    <property type="match status" value="1"/>
</dbReference>
<dbReference type="Pfam" id="PF00437">
    <property type="entry name" value="T2SSE"/>
    <property type="match status" value="1"/>
</dbReference>
<comment type="caution">
    <text evidence="3">The sequence shown here is derived from an EMBL/GenBank/DDBJ whole genome shotgun (WGS) entry which is preliminary data.</text>
</comment>
<name>A0A7V3ZWU6_UNCW3</name>
<dbReference type="Gene3D" id="3.30.450.90">
    <property type="match status" value="1"/>
</dbReference>
<dbReference type="NCBIfam" id="TIGR01420">
    <property type="entry name" value="pilT_fam"/>
    <property type="match status" value="1"/>
</dbReference>
<dbReference type="CDD" id="cd01131">
    <property type="entry name" value="PilT"/>
    <property type="match status" value="1"/>
</dbReference>
<dbReference type="InterPro" id="IPR050921">
    <property type="entry name" value="T4SS_GSP_E_ATPase"/>
</dbReference>
<protein>
    <submittedName>
        <fullName evidence="3">PilT/PilU family type 4a pilus ATPase</fullName>
    </submittedName>
</protein>
<dbReference type="SUPFAM" id="SSF52540">
    <property type="entry name" value="P-loop containing nucleoside triphosphate hydrolases"/>
    <property type="match status" value="1"/>
</dbReference>
<comment type="similarity">
    <text evidence="1">Belongs to the GSP E family.</text>
</comment>
<proteinExistence type="inferred from homology"/>
<evidence type="ECO:0000259" key="2">
    <source>
        <dbReference type="Pfam" id="PF00437"/>
    </source>
</evidence>
<evidence type="ECO:0000313" key="3">
    <source>
        <dbReference type="EMBL" id="HGL17108.1"/>
    </source>
</evidence>
<evidence type="ECO:0000256" key="1">
    <source>
        <dbReference type="ARBA" id="ARBA00006611"/>
    </source>
</evidence>